<keyword evidence="5 6" id="KW-0472">Membrane</keyword>
<evidence type="ECO:0000313" key="7">
    <source>
        <dbReference type="EMBL" id="MBY70363.1"/>
    </source>
</evidence>
<dbReference type="GeneID" id="112692116"/>
<gene>
    <name evidence="9" type="primary">LOC112692116</name>
    <name evidence="7" type="ORF">g.9020</name>
</gene>
<dbReference type="Pfam" id="PF04241">
    <property type="entry name" value="DUF423"/>
    <property type="match status" value="1"/>
</dbReference>
<dbReference type="Proteomes" id="UP000694846">
    <property type="component" value="Unplaced"/>
</dbReference>
<dbReference type="InterPro" id="IPR006696">
    <property type="entry name" value="DUF423"/>
</dbReference>
<dbReference type="OrthoDB" id="269173at2759"/>
<evidence type="ECO:0000313" key="8">
    <source>
        <dbReference type="Proteomes" id="UP000694846"/>
    </source>
</evidence>
<sequence>MTHDSMKEAAKWISYKNPVVTNSVQGFNSMLSWIGLTSSGEKQNIMKLENHDLFKIIGKNSYIFKMAGLLGASAVILGAYGAHVVAHKANPEEAKNFDTANRYHFFHTFALFGVPFCRFPRITAALLISGTFIFCGTCYYNGLTADKTYNKFTPTGGMLLIAAWLSMAL</sequence>
<evidence type="ECO:0000313" key="9">
    <source>
        <dbReference type="RefSeq" id="XP_025422461.1"/>
    </source>
</evidence>
<evidence type="ECO:0000256" key="2">
    <source>
        <dbReference type="ARBA" id="ARBA00006208"/>
    </source>
</evidence>
<keyword evidence="8" id="KW-1185">Reference proteome</keyword>
<evidence type="ECO:0000256" key="5">
    <source>
        <dbReference type="ARBA" id="ARBA00023136"/>
    </source>
</evidence>
<dbReference type="PANTHER" id="PTHR43461:SF1">
    <property type="entry name" value="TRANSMEMBRANE PROTEIN 256"/>
    <property type="match status" value="1"/>
</dbReference>
<reference evidence="9" key="2">
    <citation type="submission" date="2025-04" db="UniProtKB">
        <authorList>
            <consortium name="RefSeq"/>
        </authorList>
    </citation>
    <scope>IDENTIFICATION</scope>
    <source>
        <tissue evidence="9">Whole body</tissue>
    </source>
</reference>
<protein>
    <submittedName>
        <fullName evidence="9">Transmembrane protein 256-like</fullName>
    </submittedName>
    <submittedName>
        <fullName evidence="7">UPF0451 protein</fullName>
    </submittedName>
</protein>
<evidence type="ECO:0000256" key="4">
    <source>
        <dbReference type="ARBA" id="ARBA00022989"/>
    </source>
</evidence>
<dbReference type="EMBL" id="GGMS01001160">
    <property type="protein sequence ID" value="MBY70363.1"/>
    <property type="molecule type" value="Transcribed_RNA"/>
</dbReference>
<feature type="transmembrane region" description="Helical" evidence="6">
    <location>
        <begin position="122"/>
        <end position="140"/>
    </location>
</feature>
<feature type="transmembrane region" description="Helical" evidence="6">
    <location>
        <begin position="62"/>
        <end position="82"/>
    </location>
</feature>
<dbReference type="GO" id="GO:0016020">
    <property type="term" value="C:membrane"/>
    <property type="evidence" value="ECO:0007669"/>
    <property type="project" value="UniProtKB-SubCell"/>
</dbReference>
<reference evidence="7" key="1">
    <citation type="submission" date="2018-04" db="EMBL/GenBank/DDBJ databases">
        <title>Transcriptome assembly of Sipha flava.</title>
        <authorList>
            <person name="Scully E.D."/>
            <person name="Geib S.M."/>
            <person name="Palmer N.A."/>
            <person name="Koch K."/>
            <person name="Bradshaw J."/>
            <person name="Heng-Moss T."/>
            <person name="Sarath G."/>
        </authorList>
    </citation>
    <scope>NUCLEOTIDE SEQUENCE</scope>
</reference>
<comment type="subcellular location">
    <subcellularLocation>
        <location evidence="1">Membrane</location>
        <topology evidence="1">Multi-pass membrane protein</topology>
    </subcellularLocation>
</comment>
<evidence type="ECO:0000256" key="3">
    <source>
        <dbReference type="ARBA" id="ARBA00022692"/>
    </source>
</evidence>
<evidence type="ECO:0000256" key="1">
    <source>
        <dbReference type="ARBA" id="ARBA00004141"/>
    </source>
</evidence>
<dbReference type="RefSeq" id="XP_025422461.1">
    <property type="nucleotide sequence ID" value="XM_025566676.1"/>
</dbReference>
<keyword evidence="4 6" id="KW-1133">Transmembrane helix</keyword>
<dbReference type="AlphaFoldDB" id="A0A2S2PY93"/>
<evidence type="ECO:0000256" key="6">
    <source>
        <dbReference type="SAM" id="Phobius"/>
    </source>
</evidence>
<organism evidence="7">
    <name type="scientific">Sipha flava</name>
    <name type="common">yellow sugarcane aphid</name>
    <dbReference type="NCBI Taxonomy" id="143950"/>
    <lineage>
        <taxon>Eukaryota</taxon>
        <taxon>Metazoa</taxon>
        <taxon>Ecdysozoa</taxon>
        <taxon>Arthropoda</taxon>
        <taxon>Hexapoda</taxon>
        <taxon>Insecta</taxon>
        <taxon>Pterygota</taxon>
        <taxon>Neoptera</taxon>
        <taxon>Paraneoptera</taxon>
        <taxon>Hemiptera</taxon>
        <taxon>Sternorrhyncha</taxon>
        <taxon>Aphidomorpha</taxon>
        <taxon>Aphidoidea</taxon>
        <taxon>Aphididae</taxon>
        <taxon>Sipha</taxon>
    </lineage>
</organism>
<comment type="similarity">
    <text evidence="2">Belongs to the TMEM256 family.</text>
</comment>
<keyword evidence="3 6" id="KW-0812">Transmembrane</keyword>
<name>A0A2S2PY93_9HEMI</name>
<proteinExistence type="inferred from homology"/>
<dbReference type="PANTHER" id="PTHR43461">
    <property type="entry name" value="TRANSMEMBRANE PROTEIN 256"/>
    <property type="match status" value="1"/>
</dbReference>
<accession>A0A2S2PY93</accession>